<proteinExistence type="predicted"/>
<dbReference type="RefSeq" id="WP_152370672.1">
    <property type="nucleotide sequence ID" value="NZ_BMSJ01000001.1"/>
</dbReference>
<gene>
    <name evidence="2" type="ORF">CP977_21690</name>
</gene>
<dbReference type="InterPro" id="IPR003615">
    <property type="entry name" value="HNH_nuc"/>
</dbReference>
<dbReference type="Gene3D" id="1.10.30.50">
    <property type="match status" value="1"/>
</dbReference>
<dbReference type="Pfam" id="PF26340">
    <property type="entry name" value="DNA-SBD_ScoMcrA"/>
    <property type="match status" value="1"/>
</dbReference>
<protein>
    <submittedName>
        <fullName evidence="2">HNH endonuclease</fullName>
    </submittedName>
</protein>
<keyword evidence="2" id="KW-0378">Hydrolase</keyword>
<evidence type="ECO:0000313" key="3">
    <source>
        <dbReference type="Proteomes" id="UP000326029"/>
    </source>
</evidence>
<dbReference type="EMBL" id="CP023693">
    <property type="protein sequence ID" value="QEV34457.1"/>
    <property type="molecule type" value="Genomic_DNA"/>
</dbReference>
<keyword evidence="2" id="KW-0255">Endonuclease</keyword>
<keyword evidence="2" id="KW-0540">Nuclease</keyword>
<dbReference type="Proteomes" id="UP000326029">
    <property type="component" value="Chromosome"/>
</dbReference>
<keyword evidence="3" id="KW-1185">Reference proteome</keyword>
<dbReference type="InterPro" id="IPR002711">
    <property type="entry name" value="HNH"/>
</dbReference>
<evidence type="ECO:0000259" key="1">
    <source>
        <dbReference type="SMART" id="SM00507"/>
    </source>
</evidence>
<dbReference type="GeneID" id="95458825"/>
<dbReference type="Pfam" id="PF26345">
    <property type="entry name" value="ScoMcrA_N"/>
    <property type="match status" value="1"/>
</dbReference>
<sequence>MTLTDIGAAQVMQAVEEFDRLGRRAFLERYGFGPSRTYRLVVDGRSYDSKAIVGAAHGHLPGQRPLKPSEFSGGLDHAVRLLTDLGFRVERSSAVEADAGADRLVERIAKLRVASTVGGPRLYQPITLLWAVGRALRGEPRMLSWGETATALRGLLGRHGLRGERPRPDYPVLALHRAGLWSLEGHTGEVPSAHGDAALHQWFSEQRPEGGLAAPVHALVAGSGQARVAVVGAIVERFFDGLDEVPLLEEVGLYEDSVADDPVHDGDAGPVDPVAAAAQYEKWCALVDRREARDGVRYRERTVRDPLRSGPARRAVLIRCGDRCENPECPGQPDDRTDRGLPLLEVDHVVELAAGGRDHPSQMVALCPNCHAVKTRGRSRDRLREILLEVALERHRRGPLPS</sequence>
<organism evidence="2 3">
    <name type="scientific">Streptomyces cinereoruber</name>
    <dbReference type="NCBI Taxonomy" id="67260"/>
    <lineage>
        <taxon>Bacteria</taxon>
        <taxon>Bacillati</taxon>
        <taxon>Actinomycetota</taxon>
        <taxon>Actinomycetes</taxon>
        <taxon>Kitasatosporales</taxon>
        <taxon>Streptomycetaceae</taxon>
        <taxon>Streptomyces</taxon>
    </lineage>
</organism>
<evidence type="ECO:0000313" key="2">
    <source>
        <dbReference type="EMBL" id="QEV34457.1"/>
    </source>
</evidence>
<dbReference type="InterPro" id="IPR058813">
    <property type="entry name" value="DNA-SBD_ScoMcrA"/>
</dbReference>
<accession>A0ABX6BGJ4</accession>
<reference evidence="2 3" key="1">
    <citation type="submission" date="2017-09" db="EMBL/GenBank/DDBJ databases">
        <authorList>
            <person name="Lee N."/>
            <person name="Cho B.-K."/>
        </authorList>
    </citation>
    <scope>NUCLEOTIDE SEQUENCE [LARGE SCALE GENOMIC DNA]</scope>
    <source>
        <strain evidence="2 3">ATCC 19740</strain>
    </source>
</reference>
<feature type="domain" description="HNH nuclease" evidence="1">
    <location>
        <begin position="311"/>
        <end position="372"/>
    </location>
</feature>
<name>A0ABX6BGJ4_9ACTN</name>
<dbReference type="SMART" id="SM00507">
    <property type="entry name" value="HNHc"/>
    <property type="match status" value="1"/>
</dbReference>
<dbReference type="InterPro" id="IPR058807">
    <property type="entry name" value="ScoMcrA_N"/>
</dbReference>
<dbReference type="GO" id="GO:0004519">
    <property type="term" value="F:endonuclease activity"/>
    <property type="evidence" value="ECO:0007669"/>
    <property type="project" value="UniProtKB-KW"/>
</dbReference>
<dbReference type="CDD" id="cd00085">
    <property type="entry name" value="HNHc"/>
    <property type="match status" value="1"/>
</dbReference>
<dbReference type="Pfam" id="PF01844">
    <property type="entry name" value="HNH"/>
    <property type="match status" value="1"/>
</dbReference>